<protein>
    <recommendedName>
        <fullName evidence="4">Secreted protein</fullName>
    </recommendedName>
</protein>
<keyword evidence="3" id="KW-1185">Reference proteome</keyword>
<comment type="caution">
    <text evidence="2">The sequence shown here is derived from an EMBL/GenBank/DDBJ whole genome shotgun (WGS) entry which is preliminary data.</text>
</comment>
<name>A0AAQ4EE76_AMBAM</name>
<feature type="chain" id="PRO_5042876798" description="Secreted protein" evidence="1">
    <location>
        <begin position="27"/>
        <end position="109"/>
    </location>
</feature>
<dbReference type="Proteomes" id="UP001321473">
    <property type="component" value="Unassembled WGS sequence"/>
</dbReference>
<keyword evidence="1" id="KW-0732">Signal</keyword>
<evidence type="ECO:0000313" key="3">
    <source>
        <dbReference type="Proteomes" id="UP001321473"/>
    </source>
</evidence>
<reference evidence="2 3" key="1">
    <citation type="journal article" date="2023" name="Arcadia Sci">
        <title>De novo assembly of a long-read Amblyomma americanum tick genome.</title>
        <authorList>
            <person name="Chou S."/>
            <person name="Poskanzer K.E."/>
            <person name="Rollins M."/>
            <person name="Thuy-Boun P.S."/>
        </authorList>
    </citation>
    <scope>NUCLEOTIDE SEQUENCE [LARGE SCALE GENOMIC DNA]</scope>
    <source>
        <strain evidence="2">F_SG_1</strain>
        <tissue evidence="2">Salivary glands</tissue>
    </source>
</reference>
<evidence type="ECO:0008006" key="4">
    <source>
        <dbReference type="Google" id="ProtNLM"/>
    </source>
</evidence>
<dbReference type="EMBL" id="JARKHS020017488">
    <property type="protein sequence ID" value="KAK8772960.1"/>
    <property type="molecule type" value="Genomic_DNA"/>
</dbReference>
<evidence type="ECO:0000256" key="1">
    <source>
        <dbReference type="SAM" id="SignalP"/>
    </source>
</evidence>
<gene>
    <name evidence="2" type="ORF">V5799_012509</name>
</gene>
<organism evidence="2 3">
    <name type="scientific">Amblyomma americanum</name>
    <name type="common">Lone star tick</name>
    <dbReference type="NCBI Taxonomy" id="6943"/>
    <lineage>
        <taxon>Eukaryota</taxon>
        <taxon>Metazoa</taxon>
        <taxon>Ecdysozoa</taxon>
        <taxon>Arthropoda</taxon>
        <taxon>Chelicerata</taxon>
        <taxon>Arachnida</taxon>
        <taxon>Acari</taxon>
        <taxon>Parasitiformes</taxon>
        <taxon>Ixodida</taxon>
        <taxon>Ixodoidea</taxon>
        <taxon>Ixodidae</taxon>
        <taxon>Amblyomminae</taxon>
        <taxon>Amblyomma</taxon>
    </lineage>
</organism>
<feature type="signal peptide" evidence="1">
    <location>
        <begin position="1"/>
        <end position="26"/>
    </location>
</feature>
<dbReference type="AlphaFoldDB" id="A0AAQ4EE76"/>
<sequence>MGLFLTLRYAFLVLTVVHGLFKISQSNVIDEAAGNVTVCVDATGMSVECETEEDCRNATIPPVDFRGFEAPADTVGKTGCTCYRFGSRLSLCVSIPPEPEYNLDVHYIM</sequence>
<proteinExistence type="predicted"/>
<accession>A0AAQ4EE76</accession>
<evidence type="ECO:0000313" key="2">
    <source>
        <dbReference type="EMBL" id="KAK8772960.1"/>
    </source>
</evidence>